<evidence type="ECO:0000256" key="6">
    <source>
        <dbReference type="ARBA" id="ARBA00023242"/>
    </source>
</evidence>
<feature type="domain" description="Myb-like" evidence="7">
    <location>
        <begin position="9"/>
        <end position="62"/>
    </location>
</feature>
<feature type="domain" description="Myb-like" evidence="7">
    <location>
        <begin position="63"/>
        <end position="113"/>
    </location>
</feature>
<proteinExistence type="predicted"/>
<dbReference type="CDD" id="cd00167">
    <property type="entry name" value="SANT"/>
    <property type="match status" value="2"/>
</dbReference>
<dbReference type="PANTHER" id="PTHR48000:SF20">
    <property type="entry name" value="OS01G0685400 PROTEIN"/>
    <property type="match status" value="1"/>
</dbReference>
<keyword evidence="3" id="KW-0805">Transcription regulation</keyword>
<dbReference type="PROSITE" id="PS50090">
    <property type="entry name" value="MYB_LIKE"/>
    <property type="match status" value="2"/>
</dbReference>
<dbReference type="AlphaFoldDB" id="A0A0E0MPZ2"/>
<reference evidence="9" key="2">
    <citation type="submission" date="2018-05" db="EMBL/GenBank/DDBJ databases">
        <title>OpunRS2 (Oryza punctata Reference Sequence Version 2).</title>
        <authorList>
            <person name="Zhang J."/>
            <person name="Kudrna D."/>
            <person name="Lee S."/>
            <person name="Talag J."/>
            <person name="Welchert J."/>
            <person name="Wing R.A."/>
        </authorList>
    </citation>
    <scope>NUCLEOTIDE SEQUENCE [LARGE SCALE GENOMIC DNA]</scope>
</reference>
<dbReference type="GO" id="GO:0005634">
    <property type="term" value="C:nucleus"/>
    <property type="evidence" value="ECO:0007669"/>
    <property type="project" value="UniProtKB-SubCell"/>
</dbReference>
<evidence type="ECO:0000256" key="1">
    <source>
        <dbReference type="ARBA" id="ARBA00004123"/>
    </source>
</evidence>
<dbReference type="FunFam" id="1.10.10.60:FF:000015">
    <property type="entry name" value="Transcription factor RAX3"/>
    <property type="match status" value="1"/>
</dbReference>
<dbReference type="InterPro" id="IPR009057">
    <property type="entry name" value="Homeodomain-like_sf"/>
</dbReference>
<keyword evidence="2" id="KW-0677">Repeat</keyword>
<keyword evidence="10" id="KW-1185">Reference proteome</keyword>
<keyword evidence="4" id="KW-0238">DNA-binding</keyword>
<dbReference type="PANTHER" id="PTHR48000">
    <property type="entry name" value="OS09G0431300 PROTEIN"/>
    <property type="match status" value="1"/>
</dbReference>
<dbReference type="eggNOG" id="KOG0048">
    <property type="taxonomic scope" value="Eukaryota"/>
</dbReference>
<dbReference type="STRING" id="4537.A0A0E0MPZ2"/>
<dbReference type="PROSITE" id="PS51294">
    <property type="entry name" value="HTH_MYB"/>
    <property type="match status" value="2"/>
</dbReference>
<protein>
    <submittedName>
        <fullName evidence="9">Uncharacterized protein</fullName>
    </submittedName>
</protein>
<comment type="subcellular location">
    <subcellularLocation>
        <location evidence="1">Nucleus</location>
    </subcellularLocation>
</comment>
<evidence type="ECO:0000256" key="4">
    <source>
        <dbReference type="ARBA" id="ARBA00023125"/>
    </source>
</evidence>
<evidence type="ECO:0000256" key="5">
    <source>
        <dbReference type="ARBA" id="ARBA00023163"/>
    </source>
</evidence>
<evidence type="ECO:0000259" key="7">
    <source>
        <dbReference type="PROSITE" id="PS50090"/>
    </source>
</evidence>
<dbReference type="InterPro" id="IPR001005">
    <property type="entry name" value="SANT/Myb"/>
</dbReference>
<dbReference type="Proteomes" id="UP000026962">
    <property type="component" value="Chromosome 12"/>
</dbReference>
<evidence type="ECO:0000259" key="8">
    <source>
        <dbReference type="PROSITE" id="PS51294"/>
    </source>
</evidence>
<dbReference type="Gene3D" id="1.10.10.60">
    <property type="entry name" value="Homeodomain-like"/>
    <property type="match status" value="2"/>
</dbReference>
<dbReference type="InterPro" id="IPR017930">
    <property type="entry name" value="Myb_dom"/>
</dbReference>
<feature type="domain" description="HTH myb-type" evidence="8">
    <location>
        <begin position="9"/>
        <end position="66"/>
    </location>
</feature>
<dbReference type="EnsemblPlants" id="OPUNC12G18070.1">
    <property type="protein sequence ID" value="OPUNC12G18070.1"/>
    <property type="gene ID" value="OPUNC12G18070"/>
</dbReference>
<keyword evidence="5" id="KW-0804">Transcription</keyword>
<evidence type="ECO:0000313" key="10">
    <source>
        <dbReference type="Proteomes" id="UP000026962"/>
    </source>
</evidence>
<evidence type="ECO:0000313" key="9">
    <source>
        <dbReference type="EnsemblPlants" id="OPUNC12G18070.1"/>
    </source>
</evidence>
<sequence>MGRSACCDKAAVKRGPWTAEEDERLRSYIQQHGTGGNWIALPRKVGLRRCGKSCRLRWLNYLRPDIRHGAFSHYEDRLIFALHAAIGSRWSVIAAHLPGRTDNDVKNYWNTKLKKRFLLFSNAAAKPPLQLHGGDRCVLLPHANNHQLYAASTSSGGDTVMHVGVGEGSTSSSTVVVAVDSGGGSDTGMLVVGGGGSSTNSSGANVVASYGYDVFAAGQSSSSTAATSFSSGATAAVTELDEIFRSTVTSGGGGGGDCSSSAQSTDALMMMNWYNQNQLQLQCELQGQKQQQHLGFGLPYWW</sequence>
<feature type="domain" description="HTH myb-type" evidence="8">
    <location>
        <begin position="67"/>
        <end position="117"/>
    </location>
</feature>
<evidence type="ECO:0000256" key="3">
    <source>
        <dbReference type="ARBA" id="ARBA00023015"/>
    </source>
</evidence>
<dbReference type="SUPFAM" id="SSF46689">
    <property type="entry name" value="Homeodomain-like"/>
    <property type="match status" value="1"/>
</dbReference>
<organism evidence="9">
    <name type="scientific">Oryza punctata</name>
    <name type="common">Red rice</name>
    <dbReference type="NCBI Taxonomy" id="4537"/>
    <lineage>
        <taxon>Eukaryota</taxon>
        <taxon>Viridiplantae</taxon>
        <taxon>Streptophyta</taxon>
        <taxon>Embryophyta</taxon>
        <taxon>Tracheophyta</taxon>
        <taxon>Spermatophyta</taxon>
        <taxon>Magnoliopsida</taxon>
        <taxon>Liliopsida</taxon>
        <taxon>Poales</taxon>
        <taxon>Poaceae</taxon>
        <taxon>BOP clade</taxon>
        <taxon>Oryzoideae</taxon>
        <taxon>Oryzeae</taxon>
        <taxon>Oryzinae</taxon>
        <taxon>Oryza</taxon>
    </lineage>
</organism>
<keyword evidence="6" id="KW-0539">Nucleus</keyword>
<evidence type="ECO:0000256" key="2">
    <source>
        <dbReference type="ARBA" id="ARBA00022737"/>
    </source>
</evidence>
<reference evidence="9" key="1">
    <citation type="submission" date="2015-04" db="UniProtKB">
        <authorList>
            <consortium name="EnsemblPlants"/>
        </authorList>
    </citation>
    <scope>IDENTIFICATION</scope>
</reference>
<dbReference type="Pfam" id="PF00249">
    <property type="entry name" value="Myb_DNA-binding"/>
    <property type="match status" value="2"/>
</dbReference>
<dbReference type="Gramene" id="OPUNC12G18070.1">
    <property type="protein sequence ID" value="OPUNC12G18070.1"/>
    <property type="gene ID" value="OPUNC12G18070"/>
</dbReference>
<dbReference type="GO" id="GO:0003677">
    <property type="term" value="F:DNA binding"/>
    <property type="evidence" value="ECO:0007669"/>
    <property type="project" value="UniProtKB-KW"/>
</dbReference>
<dbReference type="SMART" id="SM00717">
    <property type="entry name" value="SANT"/>
    <property type="match status" value="2"/>
</dbReference>
<accession>A0A0E0MPZ2</accession>
<name>A0A0E0MPZ2_ORYPU</name>
<dbReference type="HOGENOM" id="CLU_028567_22_1_1"/>